<feature type="compositionally biased region" description="Polar residues" evidence="1">
    <location>
        <begin position="1639"/>
        <end position="1654"/>
    </location>
</feature>
<organism evidence="2 3">
    <name type="scientific">Tritrichomonas musculus</name>
    <dbReference type="NCBI Taxonomy" id="1915356"/>
    <lineage>
        <taxon>Eukaryota</taxon>
        <taxon>Metamonada</taxon>
        <taxon>Parabasalia</taxon>
        <taxon>Tritrichomonadida</taxon>
        <taxon>Tritrichomonadidae</taxon>
        <taxon>Tritrichomonas</taxon>
    </lineage>
</organism>
<accession>A0ABR2KLE4</accession>
<proteinExistence type="predicted"/>
<evidence type="ECO:0000256" key="1">
    <source>
        <dbReference type="SAM" id="MobiDB-lite"/>
    </source>
</evidence>
<evidence type="ECO:0000313" key="3">
    <source>
        <dbReference type="Proteomes" id="UP001470230"/>
    </source>
</evidence>
<dbReference type="EMBL" id="JAPFFF010000004">
    <property type="protein sequence ID" value="KAK8891646.1"/>
    <property type="molecule type" value="Genomic_DNA"/>
</dbReference>
<dbReference type="Proteomes" id="UP001470230">
    <property type="component" value="Unassembled WGS sequence"/>
</dbReference>
<sequence length="2093" mass="241753">MDASVTKLAQYIKESDLEVDENELERMSRSFDFIFPSYTDLVNQKEEFNKIIARDKALTDLPSIKFNINFSKPVLEAIAENYSSKTEENSKLKPVYINIIVIYYLFWKQNPTLDDLILILNLLILLIPSEIKCIFNKDNNEKSNNGKEKGKKDSKIIYNMNNIEYYCTYLYEPILHSIEFCFKFYFSSKKKEMFQDIFNIFSNFFYSKPLNAFCIQYLIPEFLQVLIQMFEIPKDMSHIPNELISYVDFLNDIYEKNVVVISPDTSKSIIFVINPYIPVLNISILKLFMNYSTEITDNMHSSIISQLTGPFFQLIESKSPYVFSKFYQTGEKINDIFSLLNEQPRIVFPFLFTDSKLEAKFKFVNSEKTFKDGLNVCHLLDLSDKPEIKTIIRDDIYEILEIMIKSLLNREPSQIAFFSSIALKLQEESPYFFDYCSIFIIFFKDMKNQHIFPLFWNTIFDTILFDDRVNCFHLNKDFLLFDKLRSLVFDILITMPNQQPSNLSDVLQSFSTRPSMIDEVIQRISSQLTLIPLESLADTKFIQIISSLMLYFQSLNLKCDDKSLLDIIEYTRSSLFYLILKIFDRIKNTYESLLWMSNMFFLPTFISFIFEKPARPLILNIIKNYIVTTNVNFYSGVLEKLEELCSLMASRVPQEAETDLACDLLQIIIEFQIQRKREKIYYFTYLSQTLINSLDFLTSSSKESNRYLSCVILFLASFLENLLTDQQTDKLSDTILRVSDGKPSISFLPFLVHLLAGKQISLTNPSFMIKQPCVLNLILKCYIDSDQFEEIFSFVKNLLKYSVFNVKISNSVKFDCLLIKQINRLKEEEANEKRIVLLLEIIEYICSISCSKETPMTLISLLYPIKNKFLSPFELLFARKITDIIMFSSSLPEEWIPLGLLDNKDSCFIKIKGFNKSNIPQTFLIVAMIYLDQKSSQNRLHDRIFEIKDSSENGIAAFICSGNLYVKHFNSSLISTAKIDDQISVGAWVPISFFIELPETESMNENTLSTKTSSSSPDLYNNSLTSDYHNNHSSMSSQKMFFPESRSTCSFYSEESNCYVTPYIGSSKTRRISYKWEKIEGNLTITIGNSTPKKEEETPAAFLSSVSFYDINEISDSSFFIKMNSPASRSIIREKRRKDNDQQIENANVPFLTVSMKKGENNKVSYNLSSAVNVVDEFHGTQIDCHMTFCSALREDDIVTFLLPLFTFIDYPTLNNKVLKELPEYLFGLLSATLEAIQEKQQVFKDKQGMLILSYLLNNSNAYVPSYSTYMQIYSILTSLIQPLQEDVISLFLLNHKNMINSNSQNQLRLAKHWNRVLAEDYPNQIKSITPILVLIFEQFISDEPIVKQIRANLNKVVLKIAMIKLAKNDLLSLVSLPLSSPVEHWDKIALEVMAILSKLIKKEGSAIYSLPSENLRYLTLTNLYLQTATVETANQMVKKLLKLILLIQKKNLFKSSFLPLDAHVEMVMREMPPLYAQSSVLLTVAHLCVERNEQTVLPLLFYLASNSDDSALFELFNYLSKASFGSLTMKESSSILTGSDNLILSDNFLNDKDNSNSPQRFPSLTLRARFWLISAAIDAPRDVQDMIVRYLLNCQNRDDLDNMTVIEIVSKVNREKSSTLLRAYMSIVAQSLIDQATEVSMTSSDEPSSLNENDSSERRISQDNLSINSYLSLNSVTSDSSSHLLLNQSAQRNLTAKIKNFLTIASHFLFFKREPLSTALFRTFEMSIFARLQKDEKTHENKRNRVKNIALNPSRYPHFSSLDNMNINMKNTFSDLQSFISSSNSTSSKSRTHKFSSFSRSESFHKLLLHADELYPNSDSSNSALLIDKLMPNPPKEFYKSIKKYANNLTLSFNNNNIIMVDNDDDDDFTCARAFGLKFDRNGNMVDHEVAFKCLTLSEFCNPIVQSFIPFDLMLSAFLVKKNRLAVEKHLSNIVLTQKQIKANKNTINLLSKYLNTRNKQEQVCSWIPNSYDELAASLAFEEMENRRSFPIEKREQKILHDFIEENKKIRKEIKTALSIRSPNLNQKMMNNMNENNSNQNKQKDQKPSEYVYFIESEVIELHSQEMITNMIAEKLWKSIEDTLNTTLFDSH</sequence>
<reference evidence="2 3" key="1">
    <citation type="submission" date="2024-04" db="EMBL/GenBank/DDBJ databases">
        <title>Tritrichomonas musculus Genome.</title>
        <authorList>
            <person name="Alves-Ferreira E."/>
            <person name="Grigg M."/>
            <person name="Lorenzi H."/>
            <person name="Galac M."/>
        </authorList>
    </citation>
    <scope>NUCLEOTIDE SEQUENCE [LARGE SCALE GENOMIC DNA]</scope>
    <source>
        <strain evidence="2 3">EAF2021</strain>
    </source>
</reference>
<evidence type="ECO:0008006" key="4">
    <source>
        <dbReference type="Google" id="ProtNLM"/>
    </source>
</evidence>
<gene>
    <name evidence="2" type="ORF">M9Y10_028866</name>
</gene>
<comment type="caution">
    <text evidence="2">The sequence shown here is derived from an EMBL/GenBank/DDBJ whole genome shotgun (WGS) entry which is preliminary data.</text>
</comment>
<name>A0ABR2KLE4_9EUKA</name>
<protein>
    <recommendedName>
        <fullName evidence="4">BEACH domain-containing protein</fullName>
    </recommendedName>
</protein>
<feature type="region of interest" description="Disordered" evidence="1">
    <location>
        <begin position="1639"/>
        <end position="1660"/>
    </location>
</feature>
<keyword evidence="3" id="KW-1185">Reference proteome</keyword>
<evidence type="ECO:0000313" key="2">
    <source>
        <dbReference type="EMBL" id="KAK8891646.1"/>
    </source>
</evidence>